<evidence type="ECO:0000256" key="3">
    <source>
        <dbReference type="PROSITE-ProRule" id="PRU00221"/>
    </source>
</evidence>
<accession>Q24FV4</accession>
<dbReference type="PROSITE" id="PS50082">
    <property type="entry name" value="WD_REPEATS_2"/>
    <property type="match status" value="4"/>
</dbReference>
<evidence type="ECO:0000256" key="2">
    <source>
        <dbReference type="ARBA" id="ARBA00022737"/>
    </source>
</evidence>
<dbReference type="Gene3D" id="2.130.10.10">
    <property type="entry name" value="YVTN repeat-like/Quinoprotein amine dehydrogenase"/>
    <property type="match status" value="2"/>
</dbReference>
<gene>
    <name evidence="4" type="ORF">TTHERM_00941410</name>
</gene>
<dbReference type="AlphaFoldDB" id="Q24FV4"/>
<keyword evidence="2" id="KW-0677">Repeat</keyword>
<protein>
    <submittedName>
        <fullName evidence="4">WD domain, G-beta repeat protein</fullName>
    </submittedName>
</protein>
<dbReference type="InParanoid" id="Q24FV4"/>
<dbReference type="PRINTS" id="PR00320">
    <property type="entry name" value="GPROTEINBRPT"/>
</dbReference>
<dbReference type="GeneID" id="7825353"/>
<dbReference type="OrthoDB" id="538223at2759"/>
<dbReference type="InterPro" id="IPR015943">
    <property type="entry name" value="WD40/YVTN_repeat-like_dom_sf"/>
</dbReference>
<dbReference type="KEGG" id="tet:TTHERM_00941410"/>
<dbReference type="RefSeq" id="XP_001026901.2">
    <property type="nucleotide sequence ID" value="XM_001026901.3"/>
</dbReference>
<dbReference type="PANTHER" id="PTHR19846">
    <property type="entry name" value="WD40 REPEAT PROTEIN"/>
    <property type="match status" value="1"/>
</dbReference>
<feature type="repeat" description="WD" evidence="3">
    <location>
        <begin position="24"/>
        <end position="66"/>
    </location>
</feature>
<dbReference type="STRING" id="312017.Q24FV4"/>
<dbReference type="InterPro" id="IPR001680">
    <property type="entry name" value="WD40_rpt"/>
</dbReference>
<feature type="repeat" description="WD" evidence="3">
    <location>
        <begin position="380"/>
        <end position="415"/>
    </location>
</feature>
<dbReference type="EMBL" id="GG662264">
    <property type="protein sequence ID" value="EAS06656.2"/>
    <property type="molecule type" value="Genomic_DNA"/>
</dbReference>
<dbReference type="GO" id="GO:0046540">
    <property type="term" value="C:U4/U6 x U5 tri-snRNP complex"/>
    <property type="evidence" value="ECO:0007669"/>
    <property type="project" value="TreeGrafter"/>
</dbReference>
<reference evidence="5" key="1">
    <citation type="journal article" date="2006" name="PLoS Biol.">
        <title>Macronuclear genome sequence of the ciliate Tetrahymena thermophila, a model eukaryote.</title>
        <authorList>
            <person name="Eisen J.A."/>
            <person name="Coyne R.S."/>
            <person name="Wu M."/>
            <person name="Wu D."/>
            <person name="Thiagarajan M."/>
            <person name="Wortman J.R."/>
            <person name="Badger J.H."/>
            <person name="Ren Q."/>
            <person name="Amedeo P."/>
            <person name="Jones K.M."/>
            <person name="Tallon L.J."/>
            <person name="Delcher A.L."/>
            <person name="Salzberg S.L."/>
            <person name="Silva J.C."/>
            <person name="Haas B.J."/>
            <person name="Majoros W.H."/>
            <person name="Farzad M."/>
            <person name="Carlton J.M."/>
            <person name="Smith R.K. Jr."/>
            <person name="Garg J."/>
            <person name="Pearlman R.E."/>
            <person name="Karrer K.M."/>
            <person name="Sun L."/>
            <person name="Manning G."/>
            <person name="Elde N.C."/>
            <person name="Turkewitz A.P."/>
            <person name="Asai D.J."/>
            <person name="Wilkes D.E."/>
            <person name="Wang Y."/>
            <person name="Cai H."/>
            <person name="Collins K."/>
            <person name="Stewart B.A."/>
            <person name="Lee S.R."/>
            <person name="Wilamowska K."/>
            <person name="Weinberg Z."/>
            <person name="Ruzzo W.L."/>
            <person name="Wloga D."/>
            <person name="Gaertig J."/>
            <person name="Frankel J."/>
            <person name="Tsao C.-C."/>
            <person name="Gorovsky M.A."/>
            <person name="Keeling P.J."/>
            <person name="Waller R.F."/>
            <person name="Patron N.J."/>
            <person name="Cherry J.M."/>
            <person name="Stover N.A."/>
            <person name="Krieger C.J."/>
            <person name="del Toro C."/>
            <person name="Ryder H.F."/>
            <person name="Williamson S.C."/>
            <person name="Barbeau R.A."/>
            <person name="Hamilton E.P."/>
            <person name="Orias E."/>
        </authorList>
    </citation>
    <scope>NUCLEOTIDE SEQUENCE [LARGE SCALE GENOMIC DNA]</scope>
    <source>
        <strain evidence="5">SB210</strain>
    </source>
</reference>
<dbReference type="SMART" id="SM00320">
    <property type="entry name" value="WD40"/>
    <property type="match status" value="5"/>
</dbReference>
<dbReference type="PANTHER" id="PTHR19846:SF0">
    <property type="entry name" value="PRE-MRNA PROCESSING FACTOR 4"/>
    <property type="match status" value="1"/>
</dbReference>
<dbReference type="GO" id="GO:0000398">
    <property type="term" value="P:mRNA splicing, via spliceosome"/>
    <property type="evidence" value="ECO:0007669"/>
    <property type="project" value="TreeGrafter"/>
</dbReference>
<dbReference type="GO" id="GO:0017070">
    <property type="term" value="F:U6 snRNA binding"/>
    <property type="evidence" value="ECO:0007669"/>
    <property type="project" value="TreeGrafter"/>
</dbReference>
<name>Q24FV4_TETTS</name>
<sequence>MIVDDQKLQSNWYNRQIHPQNKIVKAHLNSIETLSVNIANPTQFATGSHDHLVKLWDLNTFKNTSTLQGHKEGIWSTQYSLDGKQLLTASPDKSLIIWDLSKGKPASVLKEHHNKVYFCQYNEDNKLIASGGEDSRLIIWDTRKGTPLKIIQSENKIIYNIKWSRCGNYLVTSEYGGVSKIFETRNFSQIASFGKFSEDERAWCCDIDFRETSKHKNKIFVGYEVHFFKQKNSLNSKPNLIKSQEQFKCQLSLHKKNLQNLTMNSQLIWTLLNVLTQMVKKSLQSLHAEQNLINIQINFIVFNCFSILLFLNKFNEFIQNQIFYFQSKYQDLRKRLNLFFDKLQLNGIFQIQNLIQDGSARIWESYRRPQEYSPKAIGTLLEHDENVSSIQFVPHASKTLLLTSSYDCSVNFYQI</sequence>
<dbReference type="PROSITE" id="PS50294">
    <property type="entry name" value="WD_REPEATS_REGION"/>
    <property type="match status" value="4"/>
</dbReference>
<evidence type="ECO:0000256" key="1">
    <source>
        <dbReference type="ARBA" id="ARBA00022574"/>
    </source>
</evidence>
<keyword evidence="5" id="KW-1185">Reference proteome</keyword>
<feature type="repeat" description="WD" evidence="3">
    <location>
        <begin position="67"/>
        <end position="108"/>
    </location>
</feature>
<keyword evidence="1 3" id="KW-0853">WD repeat</keyword>
<evidence type="ECO:0000313" key="5">
    <source>
        <dbReference type="Proteomes" id="UP000009168"/>
    </source>
</evidence>
<dbReference type="InterPro" id="IPR019775">
    <property type="entry name" value="WD40_repeat_CS"/>
</dbReference>
<proteinExistence type="predicted"/>
<dbReference type="GO" id="GO:0030621">
    <property type="term" value="F:U4 snRNA binding"/>
    <property type="evidence" value="ECO:0007669"/>
    <property type="project" value="TreeGrafter"/>
</dbReference>
<dbReference type="PROSITE" id="PS00678">
    <property type="entry name" value="WD_REPEATS_1"/>
    <property type="match status" value="2"/>
</dbReference>
<dbReference type="Pfam" id="PF00400">
    <property type="entry name" value="WD40"/>
    <property type="match status" value="4"/>
</dbReference>
<organism evidence="4 5">
    <name type="scientific">Tetrahymena thermophila (strain SB210)</name>
    <dbReference type="NCBI Taxonomy" id="312017"/>
    <lineage>
        <taxon>Eukaryota</taxon>
        <taxon>Sar</taxon>
        <taxon>Alveolata</taxon>
        <taxon>Ciliophora</taxon>
        <taxon>Intramacronucleata</taxon>
        <taxon>Oligohymenophorea</taxon>
        <taxon>Hymenostomatida</taxon>
        <taxon>Tetrahymenina</taxon>
        <taxon>Tetrahymenidae</taxon>
        <taxon>Tetrahymena</taxon>
    </lineage>
</organism>
<dbReference type="InterPro" id="IPR020472">
    <property type="entry name" value="WD40_PAC1"/>
</dbReference>
<dbReference type="Proteomes" id="UP000009168">
    <property type="component" value="Unassembled WGS sequence"/>
</dbReference>
<dbReference type="InterPro" id="IPR036322">
    <property type="entry name" value="WD40_repeat_dom_sf"/>
</dbReference>
<dbReference type="HOGENOM" id="CLU_000288_57_33_1"/>
<dbReference type="eggNOG" id="KOG0266">
    <property type="taxonomic scope" value="Eukaryota"/>
</dbReference>
<dbReference type="SUPFAM" id="SSF50978">
    <property type="entry name" value="WD40 repeat-like"/>
    <property type="match status" value="1"/>
</dbReference>
<evidence type="ECO:0000313" key="4">
    <source>
        <dbReference type="EMBL" id="EAS06656.2"/>
    </source>
</evidence>
<feature type="repeat" description="WD" evidence="3">
    <location>
        <begin position="109"/>
        <end position="150"/>
    </location>
</feature>